<evidence type="ECO:0000313" key="3">
    <source>
        <dbReference type="EMBL" id="MBB0231061.1"/>
    </source>
</evidence>
<evidence type="ECO:0000313" key="4">
    <source>
        <dbReference type="Proteomes" id="UP000530234"/>
    </source>
</evidence>
<dbReference type="InterPro" id="IPR018711">
    <property type="entry name" value="NAGPA"/>
</dbReference>
<reference evidence="4" key="1">
    <citation type="submission" date="2019-10" db="EMBL/GenBank/DDBJ databases">
        <title>Streptomyces sp. nov., a novel actinobacterium isolated from alkaline environment.</title>
        <authorList>
            <person name="Golinska P."/>
        </authorList>
    </citation>
    <scope>NUCLEOTIDE SEQUENCE [LARGE SCALE GENOMIC DNA]</scope>
    <source>
        <strain evidence="4">DSM 42108</strain>
    </source>
</reference>
<dbReference type="Pfam" id="PF09992">
    <property type="entry name" value="NAGPA"/>
    <property type="match status" value="1"/>
</dbReference>
<protein>
    <recommendedName>
        <fullName evidence="2">Phosphodiester glycosidase domain-containing protein</fullName>
    </recommendedName>
</protein>
<evidence type="ECO:0000256" key="1">
    <source>
        <dbReference type="SAM" id="MobiDB-lite"/>
    </source>
</evidence>
<keyword evidence="4" id="KW-1185">Reference proteome</keyword>
<name>A0A7W3T5B7_9ACTN</name>
<accession>A0A7W3T5B7</accession>
<dbReference type="Proteomes" id="UP000530234">
    <property type="component" value="Unassembled WGS sequence"/>
</dbReference>
<organism evidence="3 4">
    <name type="scientific">Streptomyces calidiresistens</name>
    <dbReference type="NCBI Taxonomy" id="1485586"/>
    <lineage>
        <taxon>Bacteria</taxon>
        <taxon>Bacillati</taxon>
        <taxon>Actinomycetota</taxon>
        <taxon>Actinomycetes</taxon>
        <taxon>Kitasatosporales</taxon>
        <taxon>Streptomycetaceae</taxon>
        <taxon>Streptomyces</taxon>
    </lineage>
</organism>
<comment type="caution">
    <text evidence="3">The sequence shown here is derived from an EMBL/GenBank/DDBJ whole genome shotgun (WGS) entry which is preliminary data.</text>
</comment>
<gene>
    <name evidence="3" type="ORF">FOE67_16440</name>
</gene>
<evidence type="ECO:0000259" key="2">
    <source>
        <dbReference type="Pfam" id="PF09992"/>
    </source>
</evidence>
<feature type="domain" description="Phosphodiester glycosidase" evidence="2">
    <location>
        <begin position="237"/>
        <end position="415"/>
    </location>
</feature>
<dbReference type="PANTHER" id="PTHR40446">
    <property type="entry name" value="N-ACETYLGLUCOSAMINE-1-PHOSPHODIESTER ALPHA-N-ACETYLGLUCOSAMINIDASE"/>
    <property type="match status" value="1"/>
</dbReference>
<dbReference type="RefSeq" id="WP_182665069.1">
    <property type="nucleotide sequence ID" value="NZ_VKHS01000415.1"/>
</dbReference>
<sequence length="471" mass="47693">MPRDQEGLHTVHDRARRRGPRPRSWLTAAVFTALALGLLPSGLPADLTVSAVADAPRAPVGPAAVLPASPPVVAGARLTGVQAAQPDGPASAFVLTLDLSEDLRVDYLGASRVAGTAPLEELVARHDPGADRVTVAAVNADFFDINRTGAPLGAGVREGELLHSASPGRGEAVGFDLDGAGRMLEVLFEGKAVTARGELPLDGYNAARLPVDGIGLYGPEWGPVNRSPVVERSQHVVEVEFRDGLVTAVNEGAGVGPIPDGGGLLVGRDAGAGALQTLTVGEPLVPVFSARASDGGPLPHTVVGGQEPLVVDGIALNWDGAPNNVTAPRTAVGFSADGTEMYLVTVDGRQEHTVGMTLTALASFMAELGARNALNLDGGGSTTLLARAPGATSVRVVNMPSGGAQRPVPNGLAITAPRGAGPPPGIRVETVLVGEDGTPVEREPGDASVNADGVPGPVDGEPALLPAANAR</sequence>
<dbReference type="EMBL" id="VKHS01000415">
    <property type="protein sequence ID" value="MBB0231061.1"/>
    <property type="molecule type" value="Genomic_DNA"/>
</dbReference>
<dbReference type="AlphaFoldDB" id="A0A7W3T5B7"/>
<dbReference type="PANTHER" id="PTHR40446:SF2">
    <property type="entry name" value="N-ACETYLGLUCOSAMINE-1-PHOSPHODIESTER ALPHA-N-ACETYLGLUCOSAMINIDASE"/>
    <property type="match status" value="1"/>
</dbReference>
<proteinExistence type="predicted"/>
<feature type="region of interest" description="Disordered" evidence="1">
    <location>
        <begin position="435"/>
        <end position="471"/>
    </location>
</feature>